<comment type="subcellular location">
    <subcellularLocation>
        <location evidence="2">Chromosome</location>
        <location evidence="2">Centromere</location>
    </subcellularLocation>
    <subcellularLocation>
        <location evidence="1">Nucleus</location>
    </subcellularLocation>
</comment>
<name>A0A8D0BSS8_SALMN</name>
<feature type="coiled-coil region" evidence="10">
    <location>
        <begin position="250"/>
        <end position="290"/>
    </location>
</feature>
<sequence>MTDSGEKLLGWKTKLHPRGRLLPPEHPDVSSILKIAGPVQAEEPDELFDPPLHSTAVSSYEEDEDRSAELGEVTSNSSDSEPEKKNTIGSKTHHTVNSRRKRKDSEEETLKENVMPRVSAKSQREEEEKSSSSEMETDHSDSEAELHLVKVYKSKGMKKVTRCVTQVDVILHKFEKITSKYKQGVDQDIYRKVIDRFYTSFKDQLTNSDTNAEELRKTKLKNMKMMRETNKKRQRLIDVQEELIKTEPQLKKLVKEYAGLKKKITSLKNAVQLVTSLKDLQEKYINYRQENPQEKIVYGVSSLPALLVESQRILGAEGHFRTINSKLEEMMDMQKEN</sequence>
<dbReference type="Pfam" id="PF13097">
    <property type="entry name" value="CENP-U"/>
    <property type="match status" value="1"/>
</dbReference>
<evidence type="ECO:0000256" key="1">
    <source>
        <dbReference type="ARBA" id="ARBA00004123"/>
    </source>
</evidence>
<dbReference type="PANTHER" id="PTHR32222:SF1">
    <property type="entry name" value="CENTROMERE PROTEIN U"/>
    <property type="match status" value="1"/>
</dbReference>
<dbReference type="PANTHER" id="PTHR32222">
    <property type="entry name" value="CENTROMERE PROTEIN U"/>
    <property type="match status" value="1"/>
</dbReference>
<dbReference type="AlphaFoldDB" id="A0A8D0BSS8"/>
<accession>A0A8D0BSS8</accession>
<dbReference type="GeneTree" id="ENSGT00390000015511"/>
<evidence type="ECO:0000256" key="9">
    <source>
        <dbReference type="ARBA" id="ARBA00031456"/>
    </source>
</evidence>
<evidence type="ECO:0000256" key="7">
    <source>
        <dbReference type="ARBA" id="ARBA00023242"/>
    </source>
</evidence>
<dbReference type="Ensembl" id="ENSSMRT00000014462.1">
    <property type="protein sequence ID" value="ENSSMRP00000012407.1"/>
    <property type="gene ID" value="ENSSMRG00000009695.1"/>
</dbReference>
<protein>
    <recommendedName>
        <fullName evidence="4">Centromere protein U</fullName>
    </recommendedName>
    <alternativeName>
        <fullName evidence="9">MLF1-interacting protein</fullName>
    </alternativeName>
</protein>
<evidence type="ECO:0000256" key="2">
    <source>
        <dbReference type="ARBA" id="ARBA00004584"/>
    </source>
</evidence>
<evidence type="ECO:0000256" key="10">
    <source>
        <dbReference type="SAM" id="Coils"/>
    </source>
</evidence>
<evidence type="ECO:0000256" key="4">
    <source>
        <dbReference type="ARBA" id="ARBA00016402"/>
    </source>
</evidence>
<evidence type="ECO:0000256" key="8">
    <source>
        <dbReference type="ARBA" id="ARBA00023328"/>
    </source>
</evidence>
<feature type="region of interest" description="Disordered" evidence="11">
    <location>
        <begin position="36"/>
        <end position="142"/>
    </location>
</feature>
<keyword evidence="8" id="KW-0137">Centromere</keyword>
<proteinExistence type="inferred from homology"/>
<feature type="compositionally biased region" description="Basic and acidic residues" evidence="11">
    <location>
        <begin position="122"/>
        <end position="142"/>
    </location>
</feature>
<dbReference type="Proteomes" id="UP000694421">
    <property type="component" value="Unplaced"/>
</dbReference>
<keyword evidence="13" id="KW-1185">Reference proteome</keyword>
<organism evidence="12 13">
    <name type="scientific">Salvator merianae</name>
    <name type="common">Argentine black and white tegu</name>
    <name type="synonym">Tupinambis merianae</name>
    <dbReference type="NCBI Taxonomy" id="96440"/>
    <lineage>
        <taxon>Eukaryota</taxon>
        <taxon>Metazoa</taxon>
        <taxon>Chordata</taxon>
        <taxon>Craniata</taxon>
        <taxon>Vertebrata</taxon>
        <taxon>Euteleostomi</taxon>
        <taxon>Lepidosauria</taxon>
        <taxon>Squamata</taxon>
        <taxon>Bifurcata</taxon>
        <taxon>Unidentata</taxon>
        <taxon>Episquamata</taxon>
        <taxon>Laterata</taxon>
        <taxon>Teiioidea</taxon>
        <taxon>Teiidae</taxon>
        <taxon>Salvator</taxon>
    </lineage>
</organism>
<evidence type="ECO:0000313" key="13">
    <source>
        <dbReference type="Proteomes" id="UP000694421"/>
    </source>
</evidence>
<dbReference type="GO" id="GO:0000775">
    <property type="term" value="C:chromosome, centromeric region"/>
    <property type="evidence" value="ECO:0007669"/>
    <property type="project" value="UniProtKB-SubCell"/>
</dbReference>
<evidence type="ECO:0000313" key="12">
    <source>
        <dbReference type="Ensembl" id="ENSSMRP00000012407.1"/>
    </source>
</evidence>
<evidence type="ECO:0000256" key="3">
    <source>
        <dbReference type="ARBA" id="ARBA00010440"/>
    </source>
</evidence>
<comment type="similarity">
    <text evidence="3">Belongs to the CENP-U/AME1 family.</text>
</comment>
<evidence type="ECO:0000256" key="5">
    <source>
        <dbReference type="ARBA" id="ARBA00022454"/>
    </source>
</evidence>
<reference evidence="12" key="1">
    <citation type="submission" date="2025-08" db="UniProtKB">
        <authorList>
            <consortium name="Ensembl"/>
        </authorList>
    </citation>
    <scope>IDENTIFICATION</scope>
</reference>
<dbReference type="InterPro" id="IPR025214">
    <property type="entry name" value="CENP-U"/>
</dbReference>
<evidence type="ECO:0000256" key="11">
    <source>
        <dbReference type="SAM" id="MobiDB-lite"/>
    </source>
</evidence>
<gene>
    <name evidence="12" type="primary">CENPU</name>
</gene>
<dbReference type="OMA" id="NTVGRTH"/>
<keyword evidence="5" id="KW-0158">Chromosome</keyword>
<dbReference type="GO" id="GO:0005634">
    <property type="term" value="C:nucleus"/>
    <property type="evidence" value="ECO:0007669"/>
    <property type="project" value="UniProtKB-SubCell"/>
</dbReference>
<keyword evidence="6 10" id="KW-0175">Coiled coil</keyword>
<reference evidence="12" key="2">
    <citation type="submission" date="2025-09" db="UniProtKB">
        <authorList>
            <consortium name="Ensembl"/>
        </authorList>
    </citation>
    <scope>IDENTIFICATION</scope>
</reference>
<evidence type="ECO:0000256" key="6">
    <source>
        <dbReference type="ARBA" id="ARBA00023054"/>
    </source>
</evidence>
<feature type="compositionally biased region" description="Basic residues" evidence="11">
    <location>
        <begin position="91"/>
        <end position="102"/>
    </location>
</feature>
<keyword evidence="7" id="KW-0539">Nucleus</keyword>